<dbReference type="InterPro" id="IPR006311">
    <property type="entry name" value="TAT_signal"/>
</dbReference>
<proteinExistence type="predicted"/>
<feature type="signal peptide" evidence="1">
    <location>
        <begin position="1"/>
        <end position="25"/>
    </location>
</feature>
<accession>A0A518DXD1</accession>
<gene>
    <name evidence="3" type="primary">iolI_3</name>
    <name evidence="3" type="ORF">Pla8534_43160</name>
</gene>
<dbReference type="EC" id="5.3.99.-" evidence="3"/>
<dbReference type="OrthoDB" id="9814946at2"/>
<dbReference type="Pfam" id="PF01261">
    <property type="entry name" value="AP_endonuc_2"/>
    <property type="match status" value="1"/>
</dbReference>
<dbReference type="SUPFAM" id="SSF51658">
    <property type="entry name" value="Xylose isomerase-like"/>
    <property type="match status" value="1"/>
</dbReference>
<dbReference type="Gene3D" id="3.20.20.150">
    <property type="entry name" value="Divalent-metal-dependent TIM barrel enzymes"/>
    <property type="match status" value="1"/>
</dbReference>
<evidence type="ECO:0000313" key="3">
    <source>
        <dbReference type="EMBL" id="QDU96495.1"/>
    </source>
</evidence>
<reference evidence="3 4" key="1">
    <citation type="submission" date="2019-02" db="EMBL/GenBank/DDBJ databases">
        <title>Deep-cultivation of Planctomycetes and their phenomic and genomic characterization uncovers novel biology.</title>
        <authorList>
            <person name="Wiegand S."/>
            <person name="Jogler M."/>
            <person name="Boedeker C."/>
            <person name="Pinto D."/>
            <person name="Vollmers J."/>
            <person name="Rivas-Marin E."/>
            <person name="Kohn T."/>
            <person name="Peeters S.H."/>
            <person name="Heuer A."/>
            <person name="Rast P."/>
            <person name="Oberbeckmann S."/>
            <person name="Bunk B."/>
            <person name="Jeske O."/>
            <person name="Meyerdierks A."/>
            <person name="Storesund J.E."/>
            <person name="Kallscheuer N."/>
            <person name="Luecker S."/>
            <person name="Lage O.M."/>
            <person name="Pohl T."/>
            <person name="Merkel B.J."/>
            <person name="Hornburger P."/>
            <person name="Mueller R.-W."/>
            <person name="Bruemmer F."/>
            <person name="Labrenz M."/>
            <person name="Spormann A.M."/>
            <person name="Op den Camp H."/>
            <person name="Overmann J."/>
            <person name="Amann R."/>
            <person name="Jetten M.S.M."/>
            <person name="Mascher T."/>
            <person name="Medema M.H."/>
            <person name="Devos D.P."/>
            <person name="Kaster A.-K."/>
            <person name="Ovreas L."/>
            <person name="Rohde M."/>
            <person name="Galperin M.Y."/>
            <person name="Jogler C."/>
        </authorList>
    </citation>
    <scope>NUCLEOTIDE SEQUENCE [LARGE SCALE GENOMIC DNA]</scope>
    <source>
        <strain evidence="3 4">Pla85_3_4</strain>
    </source>
</reference>
<dbReference type="Proteomes" id="UP000317648">
    <property type="component" value="Chromosome"/>
</dbReference>
<dbReference type="InterPro" id="IPR050312">
    <property type="entry name" value="IolE/XylAMocC-like"/>
</dbReference>
<keyword evidence="1" id="KW-0732">Signal</keyword>
<dbReference type="InterPro" id="IPR013022">
    <property type="entry name" value="Xyl_isomerase-like_TIM-brl"/>
</dbReference>
<dbReference type="PROSITE" id="PS51318">
    <property type="entry name" value="TAT"/>
    <property type="match status" value="1"/>
</dbReference>
<name>A0A518DXD1_9BACT</name>
<keyword evidence="4" id="KW-1185">Reference proteome</keyword>
<keyword evidence="3" id="KW-0413">Isomerase</keyword>
<dbReference type="InterPro" id="IPR036237">
    <property type="entry name" value="Xyl_isomerase-like_sf"/>
</dbReference>
<dbReference type="KEGG" id="lcre:Pla8534_43160"/>
<organism evidence="3 4">
    <name type="scientific">Lignipirellula cremea</name>
    <dbReference type="NCBI Taxonomy" id="2528010"/>
    <lineage>
        <taxon>Bacteria</taxon>
        <taxon>Pseudomonadati</taxon>
        <taxon>Planctomycetota</taxon>
        <taxon>Planctomycetia</taxon>
        <taxon>Pirellulales</taxon>
        <taxon>Pirellulaceae</taxon>
        <taxon>Lignipirellula</taxon>
    </lineage>
</organism>
<feature type="domain" description="Xylose isomerase-like TIM barrel" evidence="2">
    <location>
        <begin position="63"/>
        <end position="310"/>
    </location>
</feature>
<dbReference type="AlphaFoldDB" id="A0A518DXD1"/>
<dbReference type="PANTHER" id="PTHR12110">
    <property type="entry name" value="HYDROXYPYRUVATE ISOMERASE"/>
    <property type="match status" value="1"/>
</dbReference>
<sequence length="318" mass="33562" precursor="true">MSSLPNRRQLMAAGLASSVSLGALAATTASACAAPAPGAAPRFKYCLNTSTIRGQKLSLLEEVELAAVAGYDAIEPWVREIQAYQDQGGKLPELKRRIADAGLTVESAIGFANWIVDDDEQRAAGLETARREMDLVKAIGGTRIAAPPVGATKEPGIDLFAAAERYGKLIEVGVAQGVIPQVEVWGFSANLSRLGETSFVAIESGRTEACILPDVYHIYKGGSDFAGLSVLAGNAIHVFHMNDYPADPPRATIGDADRVYPGDGVAPLTQILQMLAANGFNGALSLELFNRDYWTQDPKKVAATGLAKMKASVAKAFA</sequence>
<dbReference type="PANTHER" id="PTHR12110:SF48">
    <property type="entry name" value="BLL3656 PROTEIN"/>
    <property type="match status" value="1"/>
</dbReference>
<dbReference type="PROSITE" id="PS51257">
    <property type="entry name" value="PROKAR_LIPOPROTEIN"/>
    <property type="match status" value="1"/>
</dbReference>
<dbReference type="EMBL" id="CP036433">
    <property type="protein sequence ID" value="QDU96495.1"/>
    <property type="molecule type" value="Genomic_DNA"/>
</dbReference>
<feature type="chain" id="PRO_5021744442" evidence="1">
    <location>
        <begin position="26"/>
        <end position="318"/>
    </location>
</feature>
<dbReference type="RefSeq" id="WP_145055119.1">
    <property type="nucleotide sequence ID" value="NZ_CP036433.1"/>
</dbReference>
<dbReference type="GO" id="GO:0016853">
    <property type="term" value="F:isomerase activity"/>
    <property type="evidence" value="ECO:0007669"/>
    <property type="project" value="UniProtKB-KW"/>
</dbReference>
<evidence type="ECO:0000259" key="2">
    <source>
        <dbReference type="Pfam" id="PF01261"/>
    </source>
</evidence>
<evidence type="ECO:0000313" key="4">
    <source>
        <dbReference type="Proteomes" id="UP000317648"/>
    </source>
</evidence>
<protein>
    <submittedName>
        <fullName evidence="3">Inosose isomerase</fullName>
        <ecNumber evidence="3">5.3.99.-</ecNumber>
    </submittedName>
</protein>
<evidence type="ECO:0000256" key="1">
    <source>
        <dbReference type="SAM" id="SignalP"/>
    </source>
</evidence>